<proteinExistence type="predicted"/>
<dbReference type="Proteomes" id="UP000619078">
    <property type="component" value="Unassembled WGS sequence"/>
</dbReference>
<evidence type="ECO:0000313" key="1">
    <source>
        <dbReference type="EMBL" id="MBD1392102.1"/>
    </source>
</evidence>
<dbReference type="Gene3D" id="3.10.129.10">
    <property type="entry name" value="Hotdog Thioesterase"/>
    <property type="match status" value="1"/>
</dbReference>
<dbReference type="AlphaFoldDB" id="A0A926NNF7"/>
<protein>
    <submittedName>
        <fullName evidence="1">DUF4442 domain-containing protein</fullName>
    </submittedName>
</protein>
<comment type="caution">
    <text evidence="1">The sequence shown here is derived from an EMBL/GenBank/DDBJ whole genome shotgun (WGS) entry which is preliminary data.</text>
</comment>
<dbReference type="EMBL" id="JACWMX010000001">
    <property type="protein sequence ID" value="MBD1392102.1"/>
    <property type="molecule type" value="Genomic_DNA"/>
</dbReference>
<gene>
    <name evidence="1" type="ORF">IDJ76_03230</name>
</gene>
<dbReference type="SUPFAM" id="SSF54637">
    <property type="entry name" value="Thioesterase/thiol ester dehydrase-isomerase"/>
    <property type="match status" value="1"/>
</dbReference>
<sequence length="159" mass="18243">MVVSENTLKWLMRLYPPLLLQRIWVVGFGNDFKSVRVKINKSLINRNYNGSIFGGTIFAAADPFLPVLFNQTLNHSGNRKLRIWSKSSKIDFLKPGLGDLFFELKLTDEDIAHAKETLIVLGKYKKVFPIEVFNKDGELCASLYNEIYIRDLGFSKKLL</sequence>
<keyword evidence="2" id="KW-1185">Reference proteome</keyword>
<name>A0A926NNF7_9SPHI</name>
<dbReference type="Pfam" id="PF14539">
    <property type="entry name" value="DUF4442"/>
    <property type="match status" value="1"/>
</dbReference>
<accession>A0A926NNF7</accession>
<evidence type="ECO:0000313" key="2">
    <source>
        <dbReference type="Proteomes" id="UP000619078"/>
    </source>
</evidence>
<organism evidence="1 2">
    <name type="scientific">Mucilaginibacter glaciei</name>
    <dbReference type="NCBI Taxonomy" id="2772109"/>
    <lineage>
        <taxon>Bacteria</taxon>
        <taxon>Pseudomonadati</taxon>
        <taxon>Bacteroidota</taxon>
        <taxon>Sphingobacteriia</taxon>
        <taxon>Sphingobacteriales</taxon>
        <taxon>Sphingobacteriaceae</taxon>
        <taxon>Mucilaginibacter</taxon>
    </lineage>
</organism>
<reference evidence="1" key="1">
    <citation type="submission" date="2020-09" db="EMBL/GenBank/DDBJ databases">
        <title>Novel species of Mucilaginibacter isolated from a glacier on the Tibetan Plateau.</title>
        <authorList>
            <person name="Liu Q."/>
            <person name="Xin Y.-H."/>
        </authorList>
    </citation>
    <scope>NUCLEOTIDE SEQUENCE</scope>
    <source>
        <strain evidence="1">ZB1P21</strain>
    </source>
</reference>
<dbReference type="InterPro" id="IPR027961">
    <property type="entry name" value="DUF4442"/>
</dbReference>
<dbReference type="InterPro" id="IPR029069">
    <property type="entry name" value="HotDog_dom_sf"/>
</dbReference>